<evidence type="ECO:0000256" key="18">
    <source>
        <dbReference type="SAM" id="MobiDB-lite"/>
    </source>
</evidence>
<feature type="binding site" evidence="15 16">
    <location>
        <begin position="145"/>
        <end position="150"/>
    </location>
    <ligand>
        <name>S-adenosyl-L-methionine</name>
        <dbReference type="ChEBI" id="CHEBI:59789"/>
    </ligand>
</feature>
<feature type="region of interest" description="Disordered" evidence="18">
    <location>
        <begin position="245"/>
        <end position="276"/>
    </location>
</feature>
<accession>A0A255Z315</accession>
<protein>
    <recommendedName>
        <fullName evidence="6 15">tRNA (guanine-N(1)-)-methyltransferase</fullName>
        <ecNumber evidence="5 15">2.1.1.228</ecNumber>
    </recommendedName>
    <alternativeName>
        <fullName evidence="12 15">M1G-methyltransferase</fullName>
    </alternativeName>
    <alternativeName>
        <fullName evidence="13 15">tRNA [GM37] methyltransferase</fullName>
    </alternativeName>
</protein>
<evidence type="ECO:0000256" key="2">
    <source>
        <dbReference type="ARBA" id="ARBA00004496"/>
    </source>
</evidence>
<dbReference type="PANTHER" id="PTHR46417">
    <property type="entry name" value="TRNA (GUANINE-N(1)-)-METHYLTRANSFERASE"/>
    <property type="match status" value="1"/>
</dbReference>
<dbReference type="Pfam" id="PF01746">
    <property type="entry name" value="tRNA_m1G_MT"/>
    <property type="match status" value="1"/>
</dbReference>
<dbReference type="FunFam" id="3.40.1280.10:FF:000001">
    <property type="entry name" value="tRNA (guanine-N(1)-)-methyltransferase"/>
    <property type="match status" value="1"/>
</dbReference>
<keyword evidence="7 15" id="KW-0963">Cytoplasm</keyword>
<proteinExistence type="inferred from homology"/>
<comment type="function">
    <text evidence="1 15 17">Specifically methylates guanosine-37 in various tRNAs.</text>
</comment>
<evidence type="ECO:0000256" key="11">
    <source>
        <dbReference type="ARBA" id="ARBA00022694"/>
    </source>
</evidence>
<evidence type="ECO:0000256" key="1">
    <source>
        <dbReference type="ARBA" id="ARBA00002634"/>
    </source>
</evidence>
<dbReference type="InterPro" id="IPR002649">
    <property type="entry name" value="tRNA_m1G_MeTrfase_TrmD"/>
</dbReference>
<evidence type="ECO:0000313" key="20">
    <source>
        <dbReference type="EMBL" id="OYQ35829.1"/>
    </source>
</evidence>
<dbReference type="CDD" id="cd18080">
    <property type="entry name" value="TrmD-like"/>
    <property type="match status" value="1"/>
</dbReference>
<dbReference type="HAMAP" id="MF_00605">
    <property type="entry name" value="TrmD"/>
    <property type="match status" value="1"/>
</dbReference>
<dbReference type="NCBIfam" id="TIGR00088">
    <property type="entry name" value="trmD"/>
    <property type="match status" value="1"/>
</dbReference>
<evidence type="ECO:0000313" key="21">
    <source>
        <dbReference type="Proteomes" id="UP000216998"/>
    </source>
</evidence>
<keyword evidence="21" id="KW-1185">Reference proteome</keyword>
<sequence length="276" mass="30386">MTESPVPFWHVTVLTLFPEMFPGPLGLSLAGKALEKGTWTLEKLDIRSFTRDKHRSVDDTPFGGGPGMVMRPDVLDAAIRDAKAKQEAAGLKPGRIVYLSPRGRVLDQALVREIASEGCLTLLCGRYEGIDERVIEEHHLEEVSLGDFVLSGGEPAALCLIDAVVRLLPGVMGNVETAGEESFERGLLEYPHYTRPPVWNGRAVPEILLSGHHEKVRAWRLEQAEKITEARRPDLWSDYLASRPAPKVKKRRARRASAEPTKTTATPDGHGGDSEG</sequence>
<dbReference type="InterPro" id="IPR029026">
    <property type="entry name" value="tRNA_m1G_MTases_N"/>
</dbReference>
<keyword evidence="10 15" id="KW-0949">S-adenosyl-L-methionine</keyword>
<dbReference type="SUPFAM" id="SSF75217">
    <property type="entry name" value="alpha/beta knot"/>
    <property type="match status" value="1"/>
</dbReference>
<dbReference type="Proteomes" id="UP000216998">
    <property type="component" value="Unassembled WGS sequence"/>
</dbReference>
<dbReference type="OrthoDB" id="9807416at2"/>
<dbReference type="NCBIfam" id="NF000648">
    <property type="entry name" value="PRK00026.1"/>
    <property type="match status" value="1"/>
</dbReference>
<comment type="subcellular location">
    <subcellularLocation>
        <location evidence="2 15 17">Cytoplasm</location>
    </subcellularLocation>
</comment>
<dbReference type="EC" id="2.1.1.228" evidence="5 15"/>
<comment type="subunit">
    <text evidence="4 15 17">Homodimer.</text>
</comment>
<comment type="catalytic activity">
    <reaction evidence="14 15 17">
        <text>guanosine(37) in tRNA + S-adenosyl-L-methionine = N(1)-methylguanosine(37) in tRNA + S-adenosyl-L-homocysteine + H(+)</text>
        <dbReference type="Rhea" id="RHEA:36899"/>
        <dbReference type="Rhea" id="RHEA-COMP:10145"/>
        <dbReference type="Rhea" id="RHEA-COMP:10147"/>
        <dbReference type="ChEBI" id="CHEBI:15378"/>
        <dbReference type="ChEBI" id="CHEBI:57856"/>
        <dbReference type="ChEBI" id="CHEBI:59789"/>
        <dbReference type="ChEBI" id="CHEBI:73542"/>
        <dbReference type="ChEBI" id="CHEBI:74269"/>
        <dbReference type="EC" id="2.1.1.228"/>
    </reaction>
</comment>
<reference evidence="20 21" key="1">
    <citation type="submission" date="2017-07" db="EMBL/GenBank/DDBJ databases">
        <title>Niveispirillum cyanobacteriorum sp. nov., isolated from cyanobacterial aggregates in a eutrophic lake.</title>
        <authorList>
            <person name="Cai H."/>
        </authorList>
    </citation>
    <scope>NUCLEOTIDE SEQUENCE [LARGE SCALE GENOMIC DNA]</scope>
    <source>
        <strain evidence="21">TH1-14</strain>
    </source>
</reference>
<dbReference type="GO" id="GO:0005829">
    <property type="term" value="C:cytosol"/>
    <property type="evidence" value="ECO:0007669"/>
    <property type="project" value="TreeGrafter"/>
</dbReference>
<evidence type="ECO:0000256" key="9">
    <source>
        <dbReference type="ARBA" id="ARBA00022679"/>
    </source>
</evidence>
<feature type="domain" description="tRNA methyltransferase TRMD/TRM10-type" evidence="19">
    <location>
        <begin position="11"/>
        <end position="237"/>
    </location>
</feature>
<evidence type="ECO:0000259" key="19">
    <source>
        <dbReference type="Pfam" id="PF01746"/>
    </source>
</evidence>
<comment type="caution">
    <text evidence="20">The sequence shown here is derived from an EMBL/GenBank/DDBJ whole genome shotgun (WGS) entry which is preliminary data.</text>
</comment>
<keyword evidence="11 15" id="KW-0819">tRNA processing</keyword>
<evidence type="ECO:0000256" key="14">
    <source>
        <dbReference type="ARBA" id="ARBA00047783"/>
    </source>
</evidence>
<gene>
    <name evidence="15" type="primary">trmD</name>
    <name evidence="20" type="ORF">CHU95_06030</name>
</gene>
<feature type="compositionally biased region" description="Basic residues" evidence="18">
    <location>
        <begin position="246"/>
        <end position="255"/>
    </location>
</feature>
<organism evidence="20 21">
    <name type="scientific">Niveispirillum lacus</name>
    <dbReference type="NCBI Taxonomy" id="1981099"/>
    <lineage>
        <taxon>Bacteria</taxon>
        <taxon>Pseudomonadati</taxon>
        <taxon>Pseudomonadota</taxon>
        <taxon>Alphaproteobacteria</taxon>
        <taxon>Rhodospirillales</taxon>
        <taxon>Azospirillaceae</taxon>
        <taxon>Niveispirillum</taxon>
    </lineage>
</organism>
<evidence type="ECO:0000256" key="13">
    <source>
        <dbReference type="ARBA" id="ARBA00033392"/>
    </source>
</evidence>
<name>A0A255Z315_9PROT</name>
<dbReference type="InterPro" id="IPR016009">
    <property type="entry name" value="tRNA_MeTrfase_TRMD/TRM10"/>
</dbReference>
<dbReference type="PANTHER" id="PTHR46417:SF1">
    <property type="entry name" value="TRNA (GUANINE-N(1)-)-METHYLTRANSFERASE"/>
    <property type="match status" value="1"/>
</dbReference>
<dbReference type="GO" id="GO:0002939">
    <property type="term" value="P:tRNA N1-guanine methylation"/>
    <property type="evidence" value="ECO:0007669"/>
    <property type="project" value="TreeGrafter"/>
</dbReference>
<dbReference type="Gene3D" id="1.10.1270.20">
    <property type="entry name" value="tRNA(m1g37)methyltransferase, domain 2"/>
    <property type="match status" value="1"/>
</dbReference>
<dbReference type="Gene3D" id="3.40.1280.10">
    <property type="match status" value="1"/>
</dbReference>
<evidence type="ECO:0000256" key="10">
    <source>
        <dbReference type="ARBA" id="ARBA00022691"/>
    </source>
</evidence>
<evidence type="ECO:0000256" key="3">
    <source>
        <dbReference type="ARBA" id="ARBA00007630"/>
    </source>
</evidence>
<dbReference type="GO" id="GO:0052906">
    <property type="term" value="F:tRNA (guanine(37)-N1)-methyltransferase activity"/>
    <property type="evidence" value="ECO:0007669"/>
    <property type="project" value="UniProtKB-UniRule"/>
</dbReference>
<evidence type="ECO:0000256" key="8">
    <source>
        <dbReference type="ARBA" id="ARBA00022603"/>
    </source>
</evidence>
<dbReference type="InterPro" id="IPR029028">
    <property type="entry name" value="Alpha/beta_knot_MTases"/>
</dbReference>
<dbReference type="RefSeq" id="WP_094454754.1">
    <property type="nucleotide sequence ID" value="NZ_NOXU01000024.1"/>
</dbReference>
<evidence type="ECO:0000256" key="15">
    <source>
        <dbReference type="HAMAP-Rule" id="MF_00605"/>
    </source>
</evidence>
<evidence type="ECO:0000256" key="17">
    <source>
        <dbReference type="RuleBase" id="RU003464"/>
    </source>
</evidence>
<dbReference type="PIRSF" id="PIRSF000386">
    <property type="entry name" value="tRNA_mtase"/>
    <property type="match status" value="1"/>
</dbReference>
<evidence type="ECO:0000256" key="6">
    <source>
        <dbReference type="ARBA" id="ARBA00014679"/>
    </source>
</evidence>
<dbReference type="AlphaFoldDB" id="A0A255Z315"/>
<keyword evidence="8 15" id="KW-0489">Methyltransferase</keyword>
<dbReference type="EMBL" id="NOXU01000024">
    <property type="protein sequence ID" value="OYQ35829.1"/>
    <property type="molecule type" value="Genomic_DNA"/>
</dbReference>
<evidence type="ECO:0000256" key="12">
    <source>
        <dbReference type="ARBA" id="ARBA00029736"/>
    </source>
</evidence>
<comment type="similarity">
    <text evidence="3 15 17">Belongs to the RNA methyltransferase TrmD family.</text>
</comment>
<feature type="binding site" evidence="15 16">
    <location>
        <position position="125"/>
    </location>
    <ligand>
        <name>S-adenosyl-L-methionine</name>
        <dbReference type="ChEBI" id="CHEBI:59789"/>
    </ligand>
</feature>
<evidence type="ECO:0000256" key="7">
    <source>
        <dbReference type="ARBA" id="ARBA00022490"/>
    </source>
</evidence>
<keyword evidence="9 15" id="KW-0808">Transferase</keyword>
<dbReference type="InterPro" id="IPR023148">
    <property type="entry name" value="tRNA_m1G_MeTrfase_C_sf"/>
</dbReference>
<evidence type="ECO:0000256" key="5">
    <source>
        <dbReference type="ARBA" id="ARBA00012807"/>
    </source>
</evidence>
<evidence type="ECO:0000256" key="4">
    <source>
        <dbReference type="ARBA" id="ARBA00011738"/>
    </source>
</evidence>
<evidence type="ECO:0000256" key="16">
    <source>
        <dbReference type="PIRSR" id="PIRSR000386-1"/>
    </source>
</evidence>